<dbReference type="Proteomes" id="UP001317001">
    <property type="component" value="Chromosome"/>
</dbReference>
<accession>A0ABY5NPN2</accession>
<organism evidence="2 3">
    <name type="scientific">Paenimyroides aestuarii</name>
    <dbReference type="NCBI Taxonomy" id="2968490"/>
    <lineage>
        <taxon>Bacteria</taxon>
        <taxon>Pseudomonadati</taxon>
        <taxon>Bacteroidota</taxon>
        <taxon>Flavobacteriia</taxon>
        <taxon>Flavobacteriales</taxon>
        <taxon>Flavobacteriaceae</taxon>
        <taxon>Paenimyroides</taxon>
    </lineage>
</organism>
<keyword evidence="3" id="KW-1185">Reference proteome</keyword>
<dbReference type="RefSeq" id="WP_257498415.1">
    <property type="nucleotide sequence ID" value="NZ_CP102382.1"/>
</dbReference>
<proteinExistence type="predicted"/>
<evidence type="ECO:0000256" key="1">
    <source>
        <dbReference type="SAM" id="SignalP"/>
    </source>
</evidence>
<dbReference type="EMBL" id="CP102382">
    <property type="protein sequence ID" value="UUV20514.1"/>
    <property type="molecule type" value="Genomic_DNA"/>
</dbReference>
<evidence type="ECO:0000313" key="3">
    <source>
        <dbReference type="Proteomes" id="UP001317001"/>
    </source>
</evidence>
<sequence length="198" mass="22161">MRKLKYILASVVLAAGFASCETEPIDETLNDETLTGKTLFSFNLNGKQTVTSDDVSVGFPNGGMTITAKLSLVNEEDTSNPETRYRPAYLYINYSSLEIGNFPTQLSVENPSNLVCDARLLIQEYVADDEGVMQKVWVEYLTDNADENQNAGYSNITRVNSNAKYLNGNFELILFPEEGTPFDPQRLTTGSFNYLRYE</sequence>
<keyword evidence="1" id="KW-0732">Signal</keyword>
<dbReference type="PROSITE" id="PS51257">
    <property type="entry name" value="PROKAR_LIPOPROTEIN"/>
    <property type="match status" value="1"/>
</dbReference>
<name>A0ABY5NPN2_9FLAO</name>
<evidence type="ECO:0000313" key="2">
    <source>
        <dbReference type="EMBL" id="UUV20514.1"/>
    </source>
</evidence>
<gene>
    <name evidence="2" type="ORF">NPX36_09070</name>
</gene>
<reference evidence="2 3" key="1">
    <citation type="submission" date="2022-08" db="EMBL/GenBank/DDBJ databases">
        <title>Myroides zhujiangensis sp. nov., a novel bacterium isolated from sediment in the Pearl River Estuary.</title>
        <authorList>
            <person name="Cui L."/>
        </authorList>
    </citation>
    <scope>NUCLEOTIDE SEQUENCE [LARGE SCALE GENOMIC DNA]</scope>
    <source>
        <strain evidence="2 3">SCSIO 72103</strain>
    </source>
</reference>
<feature type="signal peptide" evidence="1">
    <location>
        <begin position="1"/>
        <end position="20"/>
    </location>
</feature>
<feature type="chain" id="PRO_5046407692" evidence="1">
    <location>
        <begin position="21"/>
        <end position="198"/>
    </location>
</feature>
<protein>
    <submittedName>
        <fullName evidence="2">Uncharacterized protein</fullName>
    </submittedName>
</protein>